<reference evidence="1 2" key="1">
    <citation type="submission" date="2017-02" db="EMBL/GenBank/DDBJ databases">
        <authorList>
            <person name="Peterson S.W."/>
        </authorList>
    </citation>
    <scope>NUCLEOTIDE SEQUENCE [LARGE SCALE GENOMIC DNA]</scope>
    <source>
        <strain evidence="1 2">DSM 22335</strain>
    </source>
</reference>
<proteinExistence type="predicted"/>
<dbReference type="AlphaFoldDB" id="A0A1T4KSR6"/>
<dbReference type="Proteomes" id="UP000190888">
    <property type="component" value="Unassembled WGS sequence"/>
</dbReference>
<dbReference type="RefSeq" id="WP_078830070.1">
    <property type="nucleotide sequence ID" value="NZ_FUWH01000002.1"/>
</dbReference>
<sequence length="66" mass="7786">MAIRQKSGQKRNAIYEGLESFFQEIEKKYNVTREEVLRAAEELGAIKGRIRTYFLVNSYVKKKRDS</sequence>
<dbReference type="EMBL" id="FUWH01000002">
    <property type="protein sequence ID" value="SJZ45423.1"/>
    <property type="molecule type" value="Genomic_DNA"/>
</dbReference>
<dbReference type="STRING" id="413434.SAMN04488132_10290"/>
<name>A0A1T4KSR6_9BACT</name>
<organism evidence="1 2">
    <name type="scientific">Sediminibacterium ginsengisoli</name>
    <dbReference type="NCBI Taxonomy" id="413434"/>
    <lineage>
        <taxon>Bacteria</taxon>
        <taxon>Pseudomonadati</taxon>
        <taxon>Bacteroidota</taxon>
        <taxon>Chitinophagia</taxon>
        <taxon>Chitinophagales</taxon>
        <taxon>Chitinophagaceae</taxon>
        <taxon>Sediminibacterium</taxon>
    </lineage>
</organism>
<evidence type="ECO:0000313" key="2">
    <source>
        <dbReference type="Proteomes" id="UP000190888"/>
    </source>
</evidence>
<keyword evidence="2" id="KW-1185">Reference proteome</keyword>
<gene>
    <name evidence="1" type="ORF">SAMN04488132_10290</name>
</gene>
<evidence type="ECO:0000313" key="1">
    <source>
        <dbReference type="EMBL" id="SJZ45423.1"/>
    </source>
</evidence>
<protein>
    <submittedName>
        <fullName evidence="1">Uncharacterized protein</fullName>
    </submittedName>
</protein>
<accession>A0A1T4KSR6</accession>